<dbReference type="Pfam" id="PF08245">
    <property type="entry name" value="Mur_ligase_M"/>
    <property type="match status" value="1"/>
</dbReference>
<dbReference type="EC" id="6.3.2.30" evidence="5"/>
<dbReference type="InterPro" id="IPR011810">
    <property type="entry name" value="Cya_phycin_syn"/>
</dbReference>
<dbReference type="GO" id="GO:0071161">
    <property type="term" value="F:cyanophycin synthetase activity (L-arginine-adding)"/>
    <property type="evidence" value="ECO:0007669"/>
    <property type="project" value="UniProtKB-EC"/>
</dbReference>
<dbReference type="SUPFAM" id="SSF53623">
    <property type="entry name" value="MurD-like peptide ligases, catalytic domain"/>
    <property type="match status" value="1"/>
</dbReference>
<evidence type="ECO:0000256" key="1">
    <source>
        <dbReference type="ARBA" id="ARBA00003184"/>
    </source>
</evidence>
<evidence type="ECO:0000256" key="10">
    <source>
        <dbReference type="ARBA" id="ARBA00022840"/>
    </source>
</evidence>
<evidence type="ECO:0000256" key="9">
    <source>
        <dbReference type="ARBA" id="ARBA00022741"/>
    </source>
</evidence>
<dbReference type="PROSITE" id="PS01011">
    <property type="entry name" value="FOLYLPOLYGLU_SYNT_1"/>
    <property type="match status" value="1"/>
</dbReference>
<dbReference type="Gene3D" id="3.40.1190.10">
    <property type="entry name" value="Mur-like, catalytic domain"/>
    <property type="match status" value="1"/>
</dbReference>
<keyword evidence="8 16" id="KW-0436">Ligase</keyword>
<evidence type="ECO:0000256" key="6">
    <source>
        <dbReference type="ARBA" id="ARBA00013005"/>
    </source>
</evidence>
<gene>
    <name evidence="16" type="primary">cphA</name>
    <name evidence="16" type="ORF">CLTHE_07720</name>
</gene>
<comment type="caution">
    <text evidence="16">The sequence shown here is derived from an EMBL/GenBank/DDBJ whole genome shotgun (WGS) entry which is preliminary data.</text>
</comment>
<evidence type="ECO:0000256" key="12">
    <source>
        <dbReference type="ARBA" id="ARBA00048094"/>
    </source>
</evidence>
<dbReference type="SUPFAM" id="SSF56059">
    <property type="entry name" value="Glutathione synthetase ATP-binding domain-like"/>
    <property type="match status" value="1"/>
</dbReference>
<keyword evidence="9 14" id="KW-0547">Nucleotide-binding</keyword>
<dbReference type="Pfam" id="PF02875">
    <property type="entry name" value="Mur_ligase_C"/>
    <property type="match status" value="1"/>
</dbReference>
<protein>
    <recommendedName>
        <fullName evidence="7">Cyanophycin synthetase</fullName>
        <ecNumber evidence="6">6.3.2.29</ecNumber>
        <ecNumber evidence="5">6.3.2.30</ecNumber>
    </recommendedName>
    <alternativeName>
        <fullName evidence="11">Cyanophycin synthase</fullName>
    </alternativeName>
</protein>
<evidence type="ECO:0000313" key="16">
    <source>
        <dbReference type="EMBL" id="OPX49025.1"/>
    </source>
</evidence>
<evidence type="ECO:0000256" key="11">
    <source>
        <dbReference type="ARBA" id="ARBA00031353"/>
    </source>
</evidence>
<dbReference type="PANTHER" id="PTHR23135">
    <property type="entry name" value="MUR LIGASE FAMILY MEMBER"/>
    <property type="match status" value="1"/>
</dbReference>
<dbReference type="InterPro" id="IPR044019">
    <property type="entry name" value="Cyanophycin_syn_N"/>
</dbReference>
<dbReference type="InterPro" id="IPR011761">
    <property type="entry name" value="ATP-grasp"/>
</dbReference>
<dbReference type="RefSeq" id="WP_080022084.1">
    <property type="nucleotide sequence ID" value="NZ_LTAY01000026.1"/>
</dbReference>
<dbReference type="EMBL" id="LTAY01000026">
    <property type="protein sequence ID" value="OPX49025.1"/>
    <property type="molecule type" value="Genomic_DNA"/>
</dbReference>
<feature type="domain" description="ATP-grasp" evidence="15">
    <location>
        <begin position="218"/>
        <end position="470"/>
    </location>
</feature>
<dbReference type="NCBIfam" id="TIGR02068">
    <property type="entry name" value="cya_phycin_syn"/>
    <property type="match status" value="1"/>
</dbReference>
<dbReference type="Proteomes" id="UP000191448">
    <property type="component" value="Unassembled WGS sequence"/>
</dbReference>
<dbReference type="GO" id="GO:0046872">
    <property type="term" value="F:metal ion binding"/>
    <property type="evidence" value="ECO:0007669"/>
    <property type="project" value="InterPro"/>
</dbReference>
<accession>A0A1V4SWV0</accession>
<dbReference type="Pfam" id="PF18921">
    <property type="entry name" value="Cyanophycin_syn"/>
    <property type="match status" value="1"/>
</dbReference>
<dbReference type="InterPro" id="IPR036615">
    <property type="entry name" value="Mur_ligase_C_dom_sf"/>
</dbReference>
<dbReference type="Pfam" id="PF08443">
    <property type="entry name" value="RimK"/>
    <property type="match status" value="2"/>
</dbReference>
<dbReference type="PANTHER" id="PTHR23135:SF18">
    <property type="entry name" value="CYANOPHYCIN SYNTHETASE"/>
    <property type="match status" value="1"/>
</dbReference>
<dbReference type="GO" id="GO:0005524">
    <property type="term" value="F:ATP binding"/>
    <property type="evidence" value="ECO:0007669"/>
    <property type="project" value="UniProtKB-UniRule"/>
</dbReference>
<comment type="similarity">
    <text evidence="3">In the C-terminal section; belongs to the MurCDEF family.</text>
</comment>
<comment type="subunit">
    <text evidence="4">Homodimer.</text>
</comment>
<dbReference type="NCBIfam" id="NF010623">
    <property type="entry name" value="PRK14016.1"/>
    <property type="match status" value="1"/>
</dbReference>
<evidence type="ECO:0000256" key="14">
    <source>
        <dbReference type="PROSITE-ProRule" id="PRU00409"/>
    </source>
</evidence>
<evidence type="ECO:0000256" key="3">
    <source>
        <dbReference type="ARBA" id="ARBA00009060"/>
    </source>
</evidence>
<proteinExistence type="inferred from homology"/>
<evidence type="ECO:0000313" key="17">
    <source>
        <dbReference type="Proteomes" id="UP000191448"/>
    </source>
</evidence>
<dbReference type="InterPro" id="IPR018109">
    <property type="entry name" value="Folylpolyglutamate_synth_CS"/>
</dbReference>
<evidence type="ECO:0000259" key="15">
    <source>
        <dbReference type="PROSITE" id="PS50975"/>
    </source>
</evidence>
<comment type="catalytic activity">
    <reaction evidence="13">
        <text>[L-4-(L-arginin-2-N-yl)aspartate](n) + L-aspartate + ATP = [L-4-(L-arginin-2-N-yl)aspartate](n)-L-aspartate + ADP + phosphate + H(+)</text>
        <dbReference type="Rhea" id="RHEA:13277"/>
        <dbReference type="Rhea" id="RHEA-COMP:13728"/>
        <dbReference type="Rhea" id="RHEA-COMP:13733"/>
        <dbReference type="ChEBI" id="CHEBI:15378"/>
        <dbReference type="ChEBI" id="CHEBI:29991"/>
        <dbReference type="ChEBI" id="CHEBI:30616"/>
        <dbReference type="ChEBI" id="CHEBI:43474"/>
        <dbReference type="ChEBI" id="CHEBI:137986"/>
        <dbReference type="ChEBI" id="CHEBI:137990"/>
        <dbReference type="ChEBI" id="CHEBI:456216"/>
        <dbReference type="EC" id="6.3.2.29"/>
    </reaction>
</comment>
<dbReference type="InterPro" id="IPR036565">
    <property type="entry name" value="Mur-like_cat_sf"/>
</dbReference>
<reference evidence="16 17" key="1">
    <citation type="submission" date="2016-02" db="EMBL/GenBank/DDBJ databases">
        <title>Genome sequence of Clostridium thermobutyricum DSM 4928.</title>
        <authorList>
            <person name="Poehlein A."/>
            <person name="Daniel R."/>
        </authorList>
    </citation>
    <scope>NUCLEOTIDE SEQUENCE [LARGE SCALE GENOMIC DNA]</scope>
    <source>
        <strain evidence="16 17">DSM 4928</strain>
    </source>
</reference>
<sequence length="870" mass="97411">MKIISKRVYRGKNIYSRKKCIRLDLDLEGYAEIPSKDIEGFNEKIVEYVPELKEHRCGIDVEGGFLIRLKEGTYLSHICEHIIIGLQNRLGIEISYGKAREVKGEHYYIIFQYWYERTALEISNLAIDIINGIIKGQEVDVEKRIEIIKEIKNNEEVGPSTKAIIDSAVKKGLPVFEIDNSGYYQIGYGKQRRIICSTISNFTSCLSSDIACDKFLTKQILDIQNIPVGKISKVRNVIELLKEGEVIGYPLVLKPQYGNKGNGVILNIKNEKELLKAYKEVSKISDEIIIEKYIVGNDYRVCIVNNKVVAVSLRRPPRIVGNGKDTILQLIEKVNEDPLRGEDHEKPLTKIKIDNEVLSKIKEAGYSKEDILENGKEIILRRNANISTGGTAEDVTDKICDENKELLVRAAKAIGLDICGIDVCTDDISLPLKGRGIIVEVNAAPGIRMHHHPSYGEVKDVGQEIVNYLYKGNPKNIPLVAITGTNGKTTTTRMISHVLKMMGNVVGMTSTEGIFIDDKCIDLGDDTGYESAKSILMNNDVDVAVLETARGGMIRKGLAYDLADVGVLTNITEDHLGLDEIYTMEDLAFVKSLVLEEVKEDGYSVINIDDPWSVKILDRVKGNTIYFTKNKENELLKEKILTGGIGVFIDNDYISVVNNNRKYDVIKVSDVPITLDGKIEFNIENSLAACAALVGMGIDYCMISRGFKTFALDSKCNAGRFNMYDVFGRTVILDYGHNGEGYKGVFAAIDKLEKNRVIGVVGIAGDRSDEMAAEIGRLCSDFLDMIIVKEDYDRRGRAPGEMASLIFRNIKNSQKELFIDERDAMKRALEISEEGDLIIVFYEDREKVLSVIEKCKNDNLVENNVKNNLQ</sequence>
<keyword evidence="10 14" id="KW-0067">ATP-binding</keyword>
<dbReference type="GO" id="GO:0071160">
    <property type="term" value="F:cyanophycin synthetase activity (L-aspartate-adding)"/>
    <property type="evidence" value="ECO:0007669"/>
    <property type="project" value="UniProtKB-EC"/>
</dbReference>
<dbReference type="OrthoDB" id="9803907at2"/>
<organism evidence="16 17">
    <name type="scientific">Clostridium thermobutyricum DSM 4928</name>
    <dbReference type="NCBI Taxonomy" id="1121339"/>
    <lineage>
        <taxon>Bacteria</taxon>
        <taxon>Bacillati</taxon>
        <taxon>Bacillota</taxon>
        <taxon>Clostridia</taxon>
        <taxon>Eubacteriales</taxon>
        <taxon>Clostridiaceae</taxon>
        <taxon>Clostridium</taxon>
    </lineage>
</organism>
<dbReference type="AlphaFoldDB" id="A0A1V4SWV0"/>
<evidence type="ECO:0000256" key="4">
    <source>
        <dbReference type="ARBA" id="ARBA00011738"/>
    </source>
</evidence>
<comment type="function">
    <text evidence="1">Catalyzes the ATP-dependent polymerization of arginine and aspartate to multi-L-arginyl-poly-L-aspartic acid (cyanophycin; a water-insoluble reserve polymer).</text>
</comment>
<dbReference type="SUPFAM" id="SSF53244">
    <property type="entry name" value="MurD-like peptide ligases, peptide-binding domain"/>
    <property type="match status" value="1"/>
</dbReference>
<evidence type="ECO:0000256" key="5">
    <source>
        <dbReference type="ARBA" id="ARBA00012968"/>
    </source>
</evidence>
<dbReference type="InterPro" id="IPR004101">
    <property type="entry name" value="Mur_ligase_C"/>
</dbReference>
<dbReference type="InterPro" id="IPR013221">
    <property type="entry name" value="Mur_ligase_cen"/>
</dbReference>
<evidence type="ECO:0000256" key="2">
    <source>
        <dbReference type="ARBA" id="ARBA00004752"/>
    </source>
</evidence>
<dbReference type="PROSITE" id="PS50975">
    <property type="entry name" value="ATP_GRASP"/>
    <property type="match status" value="1"/>
</dbReference>
<evidence type="ECO:0000256" key="8">
    <source>
        <dbReference type="ARBA" id="ARBA00022598"/>
    </source>
</evidence>
<evidence type="ECO:0000256" key="13">
    <source>
        <dbReference type="ARBA" id="ARBA00048425"/>
    </source>
</evidence>
<dbReference type="InterPro" id="IPR013651">
    <property type="entry name" value="ATP-grasp_RimK-type"/>
</dbReference>
<dbReference type="Gene3D" id="3.30.470.20">
    <property type="entry name" value="ATP-grasp fold, B domain"/>
    <property type="match status" value="2"/>
</dbReference>
<evidence type="ECO:0000256" key="7">
    <source>
        <dbReference type="ARBA" id="ARBA00022036"/>
    </source>
</evidence>
<dbReference type="Gene3D" id="3.90.190.20">
    <property type="entry name" value="Mur ligase, C-terminal domain"/>
    <property type="match status" value="1"/>
</dbReference>
<comment type="catalytic activity">
    <reaction evidence="12">
        <text>[L-4-(L-arginin-2-N-yl)aspartate](n)-L-aspartate + L-arginine + ATP = [L-4-(L-arginin-2-N-yl)aspartate](n+1) + ADP + phosphate + H(+)</text>
        <dbReference type="Rhea" id="RHEA:23888"/>
        <dbReference type="Rhea" id="RHEA-COMP:13732"/>
        <dbReference type="Rhea" id="RHEA-COMP:13733"/>
        <dbReference type="ChEBI" id="CHEBI:15378"/>
        <dbReference type="ChEBI" id="CHEBI:30616"/>
        <dbReference type="ChEBI" id="CHEBI:32682"/>
        <dbReference type="ChEBI" id="CHEBI:43474"/>
        <dbReference type="ChEBI" id="CHEBI:137986"/>
        <dbReference type="ChEBI" id="CHEBI:137990"/>
        <dbReference type="ChEBI" id="CHEBI:456216"/>
        <dbReference type="EC" id="6.3.2.30"/>
    </reaction>
</comment>
<name>A0A1V4SWV0_9CLOT</name>
<comment type="pathway">
    <text evidence="2">Cell wall biogenesis; peptidoglycan biosynthesis.</text>
</comment>
<dbReference type="GO" id="GO:0004326">
    <property type="term" value="F:tetrahydrofolylpolyglutamate synthase activity"/>
    <property type="evidence" value="ECO:0007669"/>
    <property type="project" value="InterPro"/>
</dbReference>
<dbReference type="EC" id="6.3.2.29" evidence="6"/>